<comment type="similarity">
    <text evidence="1 3">Belongs to the type-B carboxylesterase/lipase family.</text>
</comment>
<evidence type="ECO:0000313" key="6">
    <source>
        <dbReference type="Proteomes" id="UP000078397"/>
    </source>
</evidence>
<evidence type="ECO:0000313" key="5">
    <source>
        <dbReference type="EMBL" id="OAQ61498.1"/>
    </source>
</evidence>
<dbReference type="PANTHER" id="PTHR11559">
    <property type="entry name" value="CARBOXYLESTERASE"/>
    <property type="match status" value="1"/>
</dbReference>
<dbReference type="EC" id="3.1.1.-" evidence="3"/>
<organism evidence="5 6">
    <name type="scientific">Pochonia chlamydosporia 170</name>
    <dbReference type="NCBI Taxonomy" id="1380566"/>
    <lineage>
        <taxon>Eukaryota</taxon>
        <taxon>Fungi</taxon>
        <taxon>Dikarya</taxon>
        <taxon>Ascomycota</taxon>
        <taxon>Pezizomycotina</taxon>
        <taxon>Sordariomycetes</taxon>
        <taxon>Hypocreomycetidae</taxon>
        <taxon>Hypocreales</taxon>
        <taxon>Clavicipitaceae</taxon>
        <taxon>Pochonia</taxon>
    </lineage>
</organism>
<dbReference type="ESTHER" id="metcm-a0a179f7u6">
    <property type="family name" value="Fungal_carboxylesterase_lipase"/>
</dbReference>
<dbReference type="OrthoDB" id="408631at2759"/>
<dbReference type="RefSeq" id="XP_018139202.1">
    <property type="nucleotide sequence ID" value="XM_018287884.1"/>
</dbReference>
<evidence type="ECO:0000259" key="4">
    <source>
        <dbReference type="Pfam" id="PF00135"/>
    </source>
</evidence>
<sequence length="647" mass="69657">MQLVDDVAGFSTKSQNTPDQVRCPQSMLRSRALQTTHEKSDLTSVMWLPLSFAFLLPALAAAITTNDSIVLPFGNVQGTKCKHSGAKGFLGIPFAKPPVGELRFMPPKLVTLTNATFSNGVLDATKLGSTCIQWKKVFAWEEPPPSEDCLYLNVYVPPNSSRGSALPVKVFACGGGNNAGAANFPLYDVCSLASDSIVVTFNYRLGPLGFLSLSKAGIGGNMAIQDYLAALRWVNEDISYFGGDPTKVLLFGQSAGAADTFVVTTLPEVKDLIKGAAMESGGGQDLTPSDIAQQVGESYASALNCEANNLKCLQSKSLKELLAARRKTPALTKNGRSLGSEFGLNMPQRSNLNSAVLDGKIVKDEPLKVGSRVPIITGFNQYDSSLFVIPLFSNSGSITEKNYTDFLAQWGDNGPLIGKQYPLSRFQQRGNPTGSAVIDAVTHIATVAGFMCPISRNLRATTAAGTPSFAYRFNHTPSCPWLWVKGREFPHAKHLSLFKSAHTSELPFVFGGLWNEPWGNGSCNATENERQISRGLVSAWTAMASNGNPSTKDYQWPQFSVNNTKGLNIEQDKMVIGDIDFTECDFWDGIWAKLGGVNFTSNAFGSTNNSNSSAKESSAPARYKHWHRGSMTAMAAAIIGASTAVWS</sequence>
<reference evidence="5 6" key="1">
    <citation type="journal article" date="2016" name="PLoS Pathog.">
        <title>Biosynthesis of antibiotic leucinostatins in bio-control fungus Purpureocillium lilacinum and their inhibition on phytophthora revealed by genome mining.</title>
        <authorList>
            <person name="Wang G."/>
            <person name="Liu Z."/>
            <person name="Lin R."/>
            <person name="Li E."/>
            <person name="Mao Z."/>
            <person name="Ling J."/>
            <person name="Yang Y."/>
            <person name="Yin W.B."/>
            <person name="Xie B."/>
        </authorList>
    </citation>
    <scope>NUCLEOTIDE SEQUENCE [LARGE SCALE GENOMIC DNA]</scope>
    <source>
        <strain evidence="5">170</strain>
    </source>
</reference>
<proteinExistence type="inferred from homology"/>
<dbReference type="Gene3D" id="3.40.50.1820">
    <property type="entry name" value="alpha/beta hydrolase"/>
    <property type="match status" value="1"/>
</dbReference>
<dbReference type="InterPro" id="IPR050309">
    <property type="entry name" value="Type-B_Carboxylest/Lipase"/>
</dbReference>
<dbReference type="PROSITE" id="PS00941">
    <property type="entry name" value="CARBOXYLESTERASE_B_2"/>
    <property type="match status" value="1"/>
</dbReference>
<dbReference type="InterPro" id="IPR002018">
    <property type="entry name" value="CarbesteraseB"/>
</dbReference>
<name>A0A179F7U6_METCM</name>
<evidence type="ECO:0000256" key="3">
    <source>
        <dbReference type="RuleBase" id="RU361235"/>
    </source>
</evidence>
<protein>
    <recommendedName>
        <fullName evidence="3">Carboxylic ester hydrolase</fullName>
        <ecNumber evidence="3">3.1.1.-</ecNumber>
    </recommendedName>
</protein>
<dbReference type="InterPro" id="IPR019819">
    <property type="entry name" value="Carboxylesterase_B_CS"/>
</dbReference>
<dbReference type="SUPFAM" id="SSF53474">
    <property type="entry name" value="alpha/beta-Hydrolases"/>
    <property type="match status" value="1"/>
</dbReference>
<keyword evidence="6" id="KW-1185">Reference proteome</keyword>
<comment type="caution">
    <text evidence="5">The sequence shown here is derived from an EMBL/GenBank/DDBJ whole genome shotgun (WGS) entry which is preliminary data.</text>
</comment>
<dbReference type="STRING" id="1380566.A0A179F7U6"/>
<dbReference type="PROSITE" id="PS00122">
    <property type="entry name" value="CARBOXYLESTERASE_B_1"/>
    <property type="match status" value="1"/>
</dbReference>
<dbReference type="EMBL" id="LSBJ02000007">
    <property type="protein sequence ID" value="OAQ61498.1"/>
    <property type="molecule type" value="Genomic_DNA"/>
</dbReference>
<dbReference type="GO" id="GO:0016787">
    <property type="term" value="F:hydrolase activity"/>
    <property type="evidence" value="ECO:0007669"/>
    <property type="project" value="UniProtKB-KW"/>
</dbReference>
<feature type="domain" description="Carboxylesterase type B" evidence="4">
    <location>
        <begin position="68"/>
        <end position="587"/>
    </location>
</feature>
<evidence type="ECO:0000256" key="2">
    <source>
        <dbReference type="ARBA" id="ARBA00022801"/>
    </source>
</evidence>
<keyword evidence="2 3" id="KW-0378">Hydrolase</keyword>
<dbReference type="InterPro" id="IPR019826">
    <property type="entry name" value="Carboxylesterase_B_AS"/>
</dbReference>
<evidence type="ECO:0000256" key="1">
    <source>
        <dbReference type="ARBA" id="ARBA00005964"/>
    </source>
</evidence>
<dbReference type="KEGG" id="pchm:VFPPC_09326"/>
<dbReference type="Proteomes" id="UP000078397">
    <property type="component" value="Unassembled WGS sequence"/>
</dbReference>
<accession>A0A179F7U6</accession>
<dbReference type="Pfam" id="PF00135">
    <property type="entry name" value="COesterase"/>
    <property type="match status" value="1"/>
</dbReference>
<dbReference type="InterPro" id="IPR029058">
    <property type="entry name" value="AB_hydrolase_fold"/>
</dbReference>
<dbReference type="GeneID" id="28851878"/>
<dbReference type="AlphaFoldDB" id="A0A179F7U6"/>
<gene>
    <name evidence="5" type="ORF">VFPPC_09326</name>
</gene>